<dbReference type="Pfam" id="PF06908">
    <property type="entry name" value="YpsA"/>
    <property type="match status" value="1"/>
</dbReference>
<sequence length="185" mass="21477">MKVLSVTGYKPKEINIFKHDDERIDIIKAAIEKRLISFIEEGLEWVLISGKMGVELWAGEVAIGLRNRYGIKLALIPPFENQEEHWPEPIQQIYQELRAAADFYRPLYKGGYSGPYQYQASNKWLIDKSDGCLMLLDEEFTGSNRYFYEEATKAAPGDYPLYFITPADLEDMVEEMRMTDPDYWG</sequence>
<accession>A0ABW3ZUN7</accession>
<dbReference type="InterPro" id="IPR010697">
    <property type="entry name" value="YspA"/>
</dbReference>
<protein>
    <submittedName>
        <fullName evidence="1">SLOG family protein</fullName>
    </submittedName>
</protein>
<dbReference type="RefSeq" id="WP_382399679.1">
    <property type="nucleotide sequence ID" value="NZ_JBHTNH010000019.1"/>
</dbReference>
<evidence type="ECO:0000313" key="2">
    <source>
        <dbReference type="Proteomes" id="UP001597178"/>
    </source>
</evidence>
<comment type="caution">
    <text evidence="1">The sequence shown here is derived from an EMBL/GenBank/DDBJ whole genome shotgun (WGS) entry which is preliminary data.</text>
</comment>
<dbReference type="EMBL" id="JBHTNH010000019">
    <property type="protein sequence ID" value="MFD1361782.1"/>
    <property type="molecule type" value="Genomic_DNA"/>
</dbReference>
<gene>
    <name evidence="1" type="ORF">ACFQ4A_08960</name>
</gene>
<name>A0ABW3ZUN7_9BACI</name>
<reference evidence="2" key="1">
    <citation type="journal article" date="2019" name="Int. J. Syst. Evol. Microbiol.">
        <title>The Global Catalogue of Microorganisms (GCM) 10K type strain sequencing project: providing services to taxonomists for standard genome sequencing and annotation.</title>
        <authorList>
            <consortium name="The Broad Institute Genomics Platform"/>
            <consortium name="The Broad Institute Genome Sequencing Center for Infectious Disease"/>
            <person name="Wu L."/>
            <person name="Ma J."/>
        </authorList>
    </citation>
    <scope>NUCLEOTIDE SEQUENCE [LARGE SCALE GENOMIC DNA]</scope>
    <source>
        <strain evidence="2">CCUG 54822</strain>
    </source>
</reference>
<dbReference type="Gene3D" id="3.40.50.450">
    <property type="match status" value="1"/>
</dbReference>
<keyword evidence="2" id="KW-1185">Reference proteome</keyword>
<evidence type="ECO:0000313" key="1">
    <source>
        <dbReference type="EMBL" id="MFD1361782.1"/>
    </source>
</evidence>
<proteinExistence type="predicted"/>
<dbReference type="SUPFAM" id="SSF102405">
    <property type="entry name" value="MCP/YpsA-like"/>
    <property type="match status" value="1"/>
</dbReference>
<dbReference type="Proteomes" id="UP001597178">
    <property type="component" value="Unassembled WGS sequence"/>
</dbReference>
<dbReference type="PIRSF" id="PIRSF021290">
    <property type="entry name" value="DUF1273"/>
    <property type="match status" value="1"/>
</dbReference>
<dbReference type="PANTHER" id="PTHR38440:SF1">
    <property type="entry name" value="UPF0398 PROTEIN SPR0331"/>
    <property type="match status" value="1"/>
</dbReference>
<organism evidence="1 2">
    <name type="scientific">Lentibacillus salinarum</name>
    <dbReference type="NCBI Taxonomy" id="446820"/>
    <lineage>
        <taxon>Bacteria</taxon>
        <taxon>Bacillati</taxon>
        <taxon>Bacillota</taxon>
        <taxon>Bacilli</taxon>
        <taxon>Bacillales</taxon>
        <taxon>Bacillaceae</taxon>
        <taxon>Lentibacillus</taxon>
    </lineage>
</organism>
<dbReference type="NCBIfam" id="NF010181">
    <property type="entry name" value="PRK13660.1"/>
    <property type="match status" value="1"/>
</dbReference>
<dbReference type="PANTHER" id="PTHR38440">
    <property type="entry name" value="UPF0398 PROTEIN YPSA"/>
    <property type="match status" value="1"/>
</dbReference>